<comment type="caution">
    <text evidence="1">The sequence shown here is derived from an EMBL/GenBank/DDBJ whole genome shotgun (WGS) entry which is preliminary data.</text>
</comment>
<proteinExistence type="predicted"/>
<keyword evidence="2" id="KW-1185">Reference proteome</keyword>
<protein>
    <submittedName>
        <fullName evidence="1">YeaC family protein</fullName>
    </submittedName>
</protein>
<dbReference type="InterPro" id="IPR009749">
    <property type="entry name" value="DUF1315"/>
</dbReference>
<dbReference type="Pfam" id="PF07023">
    <property type="entry name" value="DUF1315"/>
    <property type="match status" value="1"/>
</dbReference>
<evidence type="ECO:0000313" key="1">
    <source>
        <dbReference type="EMBL" id="MBN7797991.1"/>
    </source>
</evidence>
<evidence type="ECO:0000313" key="2">
    <source>
        <dbReference type="Proteomes" id="UP000664303"/>
    </source>
</evidence>
<dbReference type="AlphaFoldDB" id="A0A939DGY3"/>
<dbReference type="EMBL" id="JAFKCZ010000011">
    <property type="protein sequence ID" value="MBN7797991.1"/>
    <property type="molecule type" value="Genomic_DNA"/>
</dbReference>
<sequence>MDYRQLIDSMTPEVYRDLKRAVELGKWPDGRRLTPEQREHCLQAVIAWGQRNLPEGERVGYIDRGHKAGEVCDDPAPQPLSWRD</sequence>
<accession>A0A939DGY3</accession>
<dbReference type="Proteomes" id="UP000664303">
    <property type="component" value="Unassembled WGS sequence"/>
</dbReference>
<gene>
    <name evidence="1" type="ORF">JYP50_15380</name>
</gene>
<organism evidence="1 2">
    <name type="scientific">Parahaliea mediterranea</name>
    <dbReference type="NCBI Taxonomy" id="651086"/>
    <lineage>
        <taxon>Bacteria</taxon>
        <taxon>Pseudomonadati</taxon>
        <taxon>Pseudomonadota</taxon>
        <taxon>Gammaproteobacteria</taxon>
        <taxon>Cellvibrionales</taxon>
        <taxon>Halieaceae</taxon>
        <taxon>Parahaliea</taxon>
    </lineage>
</organism>
<name>A0A939DGY3_9GAMM</name>
<reference evidence="1" key="1">
    <citation type="submission" date="2021-02" db="EMBL/GenBank/DDBJ databases">
        <title>PHA producing bacteria isolated from coastal sediment in Guangdong, Shenzhen.</title>
        <authorList>
            <person name="Zheng W."/>
            <person name="Yu S."/>
            <person name="Huang Y."/>
        </authorList>
    </citation>
    <scope>NUCLEOTIDE SEQUENCE</scope>
    <source>
        <strain evidence="1">TN14-10</strain>
    </source>
</reference>
<dbReference type="RefSeq" id="WP_206561436.1">
    <property type="nucleotide sequence ID" value="NZ_JAFKCZ010000011.1"/>
</dbReference>